<protein>
    <recommendedName>
        <fullName evidence="1">F-box domain-containing protein</fullName>
    </recommendedName>
</protein>
<dbReference type="Pfam" id="PF12937">
    <property type="entry name" value="F-box-like"/>
    <property type="match status" value="1"/>
</dbReference>
<dbReference type="EMBL" id="PGGS01000023">
    <property type="protein sequence ID" value="PNH11736.1"/>
    <property type="molecule type" value="Genomic_DNA"/>
</dbReference>
<dbReference type="OrthoDB" id="101791at2759"/>
<proteinExistence type="predicted"/>
<dbReference type="PROSITE" id="PS50181">
    <property type="entry name" value="FBOX"/>
    <property type="match status" value="1"/>
</dbReference>
<evidence type="ECO:0000259" key="1">
    <source>
        <dbReference type="PROSITE" id="PS50181"/>
    </source>
</evidence>
<dbReference type="SMART" id="SM00256">
    <property type="entry name" value="FBOX"/>
    <property type="match status" value="1"/>
</dbReference>
<evidence type="ECO:0000313" key="3">
    <source>
        <dbReference type="Proteomes" id="UP000236333"/>
    </source>
</evidence>
<organism evidence="2 3">
    <name type="scientific">Tetrabaena socialis</name>
    <dbReference type="NCBI Taxonomy" id="47790"/>
    <lineage>
        <taxon>Eukaryota</taxon>
        <taxon>Viridiplantae</taxon>
        <taxon>Chlorophyta</taxon>
        <taxon>core chlorophytes</taxon>
        <taxon>Chlorophyceae</taxon>
        <taxon>CS clade</taxon>
        <taxon>Chlamydomonadales</taxon>
        <taxon>Tetrabaenaceae</taxon>
        <taxon>Tetrabaena</taxon>
    </lineage>
</organism>
<dbReference type="SUPFAM" id="SSF81383">
    <property type="entry name" value="F-box domain"/>
    <property type="match status" value="1"/>
</dbReference>
<dbReference type="Proteomes" id="UP000236333">
    <property type="component" value="Unassembled WGS sequence"/>
</dbReference>
<name>A0A2J8AGW5_9CHLO</name>
<dbReference type="InterPro" id="IPR036047">
    <property type="entry name" value="F-box-like_dom_sf"/>
</dbReference>
<dbReference type="Gene3D" id="1.20.1280.50">
    <property type="match status" value="1"/>
</dbReference>
<gene>
    <name evidence="2" type="ORF">TSOC_001408</name>
</gene>
<comment type="caution">
    <text evidence="2">The sequence shown here is derived from an EMBL/GenBank/DDBJ whole genome shotgun (WGS) entry which is preliminary data.</text>
</comment>
<evidence type="ECO:0000313" key="2">
    <source>
        <dbReference type="EMBL" id="PNH11736.1"/>
    </source>
</evidence>
<keyword evidence="3" id="KW-1185">Reference proteome</keyword>
<accession>A0A2J8AGW5</accession>
<sequence length="194" mass="21692">MLRGQPFFPCLQESRSAGDRFVTLPSELQLRVLEQVQGSDLCAVEAVCRDLRQLIGKNSHVYQSALSKEFGAAPPLVEDSSSWKAAYVQTVVQARLDALEGQRGVYNTLKLRLAELDDLLEQADEVKAMLGSPEMGLNIVMDTFVGDMEQDVLQQRWDTSEELMTAEADMQMLQSDVTTLLARLPRCWRQVAIA</sequence>
<dbReference type="InterPro" id="IPR001810">
    <property type="entry name" value="F-box_dom"/>
</dbReference>
<reference evidence="2 3" key="1">
    <citation type="journal article" date="2017" name="Mol. Biol. Evol.">
        <title>The 4-celled Tetrabaena socialis nuclear genome reveals the essential components for genetic control of cell number at the origin of multicellularity in the volvocine lineage.</title>
        <authorList>
            <person name="Featherston J."/>
            <person name="Arakaki Y."/>
            <person name="Hanschen E.R."/>
            <person name="Ferris P.J."/>
            <person name="Michod R.E."/>
            <person name="Olson B.J.S.C."/>
            <person name="Nozaki H."/>
            <person name="Durand P.M."/>
        </authorList>
    </citation>
    <scope>NUCLEOTIDE SEQUENCE [LARGE SCALE GENOMIC DNA]</scope>
    <source>
        <strain evidence="2 3">NIES-571</strain>
    </source>
</reference>
<feature type="domain" description="F-box" evidence="1">
    <location>
        <begin position="18"/>
        <end position="65"/>
    </location>
</feature>
<dbReference type="AlphaFoldDB" id="A0A2J8AGW5"/>